<dbReference type="OrthoDB" id="162969at2759"/>
<dbReference type="InterPro" id="IPR050863">
    <property type="entry name" value="CenT-Element_Derived"/>
</dbReference>
<feature type="domain" description="DDE-1" evidence="1">
    <location>
        <begin position="49"/>
        <end position="124"/>
    </location>
</feature>
<sequence>MLLPDKTAMFKDEECRGGKQSKVRLTLLLAANEDGSENLPPLLIGRSVRNLGAVFCPANTTTKLQPMDQGIIRSFEINYRRQFVHKLVDAIDEGSTLKINVLDSMGMTDYTWRNATQKTVQNCFKNAGFKIGCKEEKEINEKESKSIEKEAEETVDAAIEVLEINSQ</sequence>
<dbReference type="AlphaFoldDB" id="A0A4Y2WVT5"/>
<dbReference type="GO" id="GO:0003677">
    <property type="term" value="F:DNA binding"/>
    <property type="evidence" value="ECO:0007669"/>
    <property type="project" value="TreeGrafter"/>
</dbReference>
<dbReference type="Proteomes" id="UP000499080">
    <property type="component" value="Unassembled WGS sequence"/>
</dbReference>
<dbReference type="InterPro" id="IPR004875">
    <property type="entry name" value="DDE_SF_endonuclease_dom"/>
</dbReference>
<organism evidence="2 3">
    <name type="scientific">Araneus ventricosus</name>
    <name type="common">Orbweaver spider</name>
    <name type="synonym">Epeira ventricosa</name>
    <dbReference type="NCBI Taxonomy" id="182803"/>
    <lineage>
        <taxon>Eukaryota</taxon>
        <taxon>Metazoa</taxon>
        <taxon>Ecdysozoa</taxon>
        <taxon>Arthropoda</taxon>
        <taxon>Chelicerata</taxon>
        <taxon>Arachnida</taxon>
        <taxon>Araneae</taxon>
        <taxon>Araneomorphae</taxon>
        <taxon>Entelegynae</taxon>
        <taxon>Araneoidea</taxon>
        <taxon>Araneidae</taxon>
        <taxon>Araneus</taxon>
    </lineage>
</organism>
<reference evidence="2 3" key="1">
    <citation type="journal article" date="2019" name="Sci. Rep.">
        <title>Orb-weaving spider Araneus ventricosus genome elucidates the spidroin gene catalogue.</title>
        <authorList>
            <person name="Kono N."/>
            <person name="Nakamura H."/>
            <person name="Ohtoshi R."/>
            <person name="Moran D.A.P."/>
            <person name="Shinohara A."/>
            <person name="Yoshida Y."/>
            <person name="Fujiwara M."/>
            <person name="Mori M."/>
            <person name="Tomita M."/>
            <person name="Arakawa K."/>
        </authorList>
    </citation>
    <scope>NUCLEOTIDE SEQUENCE [LARGE SCALE GENOMIC DNA]</scope>
</reference>
<proteinExistence type="predicted"/>
<accession>A0A4Y2WVT5</accession>
<dbReference type="Pfam" id="PF03184">
    <property type="entry name" value="DDE_1"/>
    <property type="match status" value="1"/>
</dbReference>
<protein>
    <recommendedName>
        <fullName evidence="1">DDE-1 domain-containing protein</fullName>
    </recommendedName>
</protein>
<evidence type="ECO:0000313" key="3">
    <source>
        <dbReference type="Proteomes" id="UP000499080"/>
    </source>
</evidence>
<dbReference type="EMBL" id="BGPR01066375">
    <property type="protein sequence ID" value="GBO40936.1"/>
    <property type="molecule type" value="Genomic_DNA"/>
</dbReference>
<dbReference type="PANTHER" id="PTHR19303">
    <property type="entry name" value="TRANSPOSON"/>
    <property type="match status" value="1"/>
</dbReference>
<evidence type="ECO:0000259" key="1">
    <source>
        <dbReference type="Pfam" id="PF03184"/>
    </source>
</evidence>
<dbReference type="GO" id="GO:0005634">
    <property type="term" value="C:nucleus"/>
    <property type="evidence" value="ECO:0007669"/>
    <property type="project" value="TreeGrafter"/>
</dbReference>
<name>A0A4Y2WVT5_ARAVE</name>
<gene>
    <name evidence="2" type="ORF">AVEN_17130_1</name>
</gene>
<comment type="caution">
    <text evidence="2">The sequence shown here is derived from an EMBL/GenBank/DDBJ whole genome shotgun (WGS) entry which is preliminary data.</text>
</comment>
<evidence type="ECO:0000313" key="2">
    <source>
        <dbReference type="EMBL" id="GBO40936.1"/>
    </source>
</evidence>
<dbReference type="PANTHER" id="PTHR19303:SF73">
    <property type="entry name" value="PROTEIN PDC2"/>
    <property type="match status" value="1"/>
</dbReference>
<keyword evidence="3" id="KW-1185">Reference proteome</keyword>